<keyword evidence="1" id="KW-0805">Transcription regulation</keyword>
<dbReference type="GO" id="GO:0003700">
    <property type="term" value="F:DNA-binding transcription factor activity"/>
    <property type="evidence" value="ECO:0007669"/>
    <property type="project" value="InterPro"/>
</dbReference>
<dbReference type="CDD" id="cd07377">
    <property type="entry name" value="WHTH_GntR"/>
    <property type="match status" value="1"/>
</dbReference>
<evidence type="ECO:0000313" key="6">
    <source>
        <dbReference type="EMBL" id="SVA82111.1"/>
    </source>
</evidence>
<accession>A0A381YZN1</accession>
<feature type="domain" description="HTH gntR-type" evidence="5">
    <location>
        <begin position="11"/>
        <end position="79"/>
    </location>
</feature>
<dbReference type="PROSITE" id="PS50949">
    <property type="entry name" value="HTH_GNTR"/>
    <property type="match status" value="1"/>
</dbReference>
<dbReference type="PRINTS" id="PR00035">
    <property type="entry name" value="HTHGNTR"/>
</dbReference>
<dbReference type="InterPro" id="IPR011711">
    <property type="entry name" value="GntR_C"/>
</dbReference>
<evidence type="ECO:0000256" key="4">
    <source>
        <dbReference type="SAM" id="MobiDB-lite"/>
    </source>
</evidence>
<evidence type="ECO:0000256" key="3">
    <source>
        <dbReference type="ARBA" id="ARBA00023163"/>
    </source>
</evidence>
<dbReference type="Gene3D" id="1.10.10.10">
    <property type="entry name" value="Winged helix-like DNA-binding domain superfamily/Winged helix DNA-binding domain"/>
    <property type="match status" value="1"/>
</dbReference>
<evidence type="ECO:0000259" key="5">
    <source>
        <dbReference type="PROSITE" id="PS50949"/>
    </source>
</evidence>
<keyword evidence="2" id="KW-0238">DNA-binding</keyword>
<dbReference type="SUPFAM" id="SSF48008">
    <property type="entry name" value="GntR ligand-binding domain-like"/>
    <property type="match status" value="1"/>
</dbReference>
<dbReference type="InterPro" id="IPR008920">
    <property type="entry name" value="TF_FadR/GntR_C"/>
</dbReference>
<dbReference type="PANTHER" id="PTHR43537">
    <property type="entry name" value="TRANSCRIPTIONAL REGULATOR, GNTR FAMILY"/>
    <property type="match status" value="1"/>
</dbReference>
<evidence type="ECO:0000256" key="1">
    <source>
        <dbReference type="ARBA" id="ARBA00023015"/>
    </source>
</evidence>
<dbReference type="AlphaFoldDB" id="A0A381YZN1"/>
<dbReference type="Pfam" id="PF00392">
    <property type="entry name" value="GntR"/>
    <property type="match status" value="1"/>
</dbReference>
<gene>
    <name evidence="6" type="ORF">METZ01_LOCUS134965</name>
</gene>
<protein>
    <recommendedName>
        <fullName evidence="5">HTH gntR-type domain-containing protein</fullName>
    </recommendedName>
</protein>
<keyword evidence="3" id="KW-0804">Transcription</keyword>
<dbReference type="InterPro" id="IPR036390">
    <property type="entry name" value="WH_DNA-bd_sf"/>
</dbReference>
<proteinExistence type="predicted"/>
<dbReference type="PANTHER" id="PTHR43537:SF5">
    <property type="entry name" value="UXU OPERON TRANSCRIPTIONAL REGULATOR"/>
    <property type="match status" value="1"/>
</dbReference>
<dbReference type="SMART" id="SM00345">
    <property type="entry name" value="HTH_GNTR"/>
    <property type="match status" value="1"/>
</dbReference>
<organism evidence="6">
    <name type="scientific">marine metagenome</name>
    <dbReference type="NCBI Taxonomy" id="408172"/>
    <lineage>
        <taxon>unclassified sequences</taxon>
        <taxon>metagenomes</taxon>
        <taxon>ecological metagenomes</taxon>
    </lineage>
</organism>
<dbReference type="GO" id="GO:0003677">
    <property type="term" value="F:DNA binding"/>
    <property type="evidence" value="ECO:0007669"/>
    <property type="project" value="UniProtKB-KW"/>
</dbReference>
<feature type="region of interest" description="Disordered" evidence="4">
    <location>
        <begin position="208"/>
        <end position="237"/>
    </location>
</feature>
<dbReference type="SMART" id="SM00895">
    <property type="entry name" value="FCD"/>
    <property type="match status" value="1"/>
</dbReference>
<sequence>MQAGLQNLLGQRLHEAIVQRFHSLIQQGILEHGTKLPAERVLAEQLKVSRGSVREAIRTLELQGLAVSKHGSGTFINTQSLDAVATLMTSSLETGEAQLHDIFEVRHLLEPQLAALAARRATPEDVTRLGSILVEQARQIMEGETGVDADTEFHFALATATHNTALVKVVSAVEDVLRQSRDQSLQQPGRPQRSLDSHREILEMVRAGDHQGARSAMEHHLTAVEPSAAYPNAATNS</sequence>
<name>A0A381YZN1_9ZZZZ</name>
<evidence type="ECO:0000256" key="2">
    <source>
        <dbReference type="ARBA" id="ARBA00023125"/>
    </source>
</evidence>
<dbReference type="SUPFAM" id="SSF46785">
    <property type="entry name" value="Winged helix' DNA-binding domain"/>
    <property type="match status" value="1"/>
</dbReference>
<dbReference type="InterPro" id="IPR000524">
    <property type="entry name" value="Tscrpt_reg_HTH_GntR"/>
</dbReference>
<dbReference type="InterPro" id="IPR036388">
    <property type="entry name" value="WH-like_DNA-bd_sf"/>
</dbReference>
<dbReference type="Pfam" id="PF07729">
    <property type="entry name" value="FCD"/>
    <property type="match status" value="1"/>
</dbReference>
<feature type="compositionally biased region" description="Basic and acidic residues" evidence="4">
    <location>
        <begin position="208"/>
        <end position="222"/>
    </location>
</feature>
<reference evidence="6" key="1">
    <citation type="submission" date="2018-05" db="EMBL/GenBank/DDBJ databases">
        <authorList>
            <person name="Lanie J.A."/>
            <person name="Ng W.-L."/>
            <person name="Kazmierczak K.M."/>
            <person name="Andrzejewski T.M."/>
            <person name="Davidsen T.M."/>
            <person name="Wayne K.J."/>
            <person name="Tettelin H."/>
            <person name="Glass J.I."/>
            <person name="Rusch D."/>
            <person name="Podicherti R."/>
            <person name="Tsui H.-C.T."/>
            <person name="Winkler M.E."/>
        </authorList>
    </citation>
    <scope>NUCLEOTIDE SEQUENCE</scope>
</reference>
<dbReference type="Gene3D" id="1.20.120.530">
    <property type="entry name" value="GntR ligand-binding domain-like"/>
    <property type="match status" value="1"/>
</dbReference>
<dbReference type="EMBL" id="UINC01019398">
    <property type="protein sequence ID" value="SVA82111.1"/>
    <property type="molecule type" value="Genomic_DNA"/>
</dbReference>